<evidence type="ECO:0000256" key="9">
    <source>
        <dbReference type="SAM" id="MobiDB-lite"/>
    </source>
</evidence>
<feature type="signal peptide" evidence="10">
    <location>
        <begin position="1"/>
        <end position="15"/>
    </location>
</feature>
<evidence type="ECO:0000256" key="5">
    <source>
        <dbReference type="ARBA" id="ARBA00022989"/>
    </source>
</evidence>
<dbReference type="OrthoDB" id="2195965at2759"/>
<dbReference type="RefSeq" id="XP_008074094.1">
    <property type="nucleotide sequence ID" value="XM_008075903.1"/>
</dbReference>
<dbReference type="PANTHER" id="PTHR13466:SF0">
    <property type="entry name" value="SMP-LTD DOMAIN-CONTAINING PROTEIN"/>
    <property type="match status" value="1"/>
</dbReference>
<evidence type="ECO:0000256" key="2">
    <source>
        <dbReference type="ARBA" id="ARBA00022448"/>
    </source>
</evidence>
<dbReference type="AlphaFoldDB" id="L2GVX2"/>
<keyword evidence="8" id="KW-0472">Membrane</keyword>
<keyword evidence="7" id="KW-0446">Lipid-binding</keyword>
<feature type="region of interest" description="Disordered" evidence="9">
    <location>
        <begin position="434"/>
        <end position="483"/>
    </location>
</feature>
<evidence type="ECO:0000256" key="1">
    <source>
        <dbReference type="ARBA" id="ARBA00004586"/>
    </source>
</evidence>
<gene>
    <name evidence="12" type="ORF">VCUG_01074</name>
</gene>
<dbReference type="Proteomes" id="UP000011081">
    <property type="component" value="Unassembled WGS sequence"/>
</dbReference>
<keyword evidence="3" id="KW-0812">Transmembrane</keyword>
<evidence type="ECO:0000313" key="12">
    <source>
        <dbReference type="EMBL" id="ELA47423.1"/>
    </source>
</evidence>
<dbReference type="InParanoid" id="L2GVX2"/>
<dbReference type="GO" id="GO:0008289">
    <property type="term" value="F:lipid binding"/>
    <property type="evidence" value="ECO:0007669"/>
    <property type="project" value="UniProtKB-KW"/>
</dbReference>
<dbReference type="OMA" id="NTRWELS"/>
<dbReference type="EMBL" id="GL877418">
    <property type="protein sequence ID" value="ELA47423.1"/>
    <property type="molecule type" value="Genomic_DNA"/>
</dbReference>
<organism evidence="12 13">
    <name type="scientific">Vavraia culicis (isolate floridensis)</name>
    <name type="common">Microsporidian parasite</name>
    <dbReference type="NCBI Taxonomy" id="948595"/>
    <lineage>
        <taxon>Eukaryota</taxon>
        <taxon>Fungi</taxon>
        <taxon>Fungi incertae sedis</taxon>
        <taxon>Microsporidia</taxon>
        <taxon>Pleistophoridae</taxon>
        <taxon>Vavraia</taxon>
    </lineage>
</organism>
<evidence type="ECO:0000256" key="3">
    <source>
        <dbReference type="ARBA" id="ARBA00022692"/>
    </source>
</evidence>
<keyword evidence="6" id="KW-0445">Lipid transport</keyword>
<protein>
    <recommendedName>
        <fullName evidence="11">SMP-LTD domain-containing protein</fullName>
    </recommendedName>
</protein>
<keyword evidence="2" id="KW-0813">Transport</keyword>
<keyword evidence="10" id="KW-0732">Signal</keyword>
<dbReference type="InterPro" id="IPR031468">
    <property type="entry name" value="SMP_LBD"/>
</dbReference>
<dbReference type="GO" id="GO:0006869">
    <property type="term" value="P:lipid transport"/>
    <property type="evidence" value="ECO:0007669"/>
    <property type="project" value="UniProtKB-KW"/>
</dbReference>
<dbReference type="PANTHER" id="PTHR13466">
    <property type="entry name" value="TEX2 PROTEIN-RELATED"/>
    <property type="match status" value="1"/>
</dbReference>
<dbReference type="VEuPathDB" id="MicrosporidiaDB:VCUG_01074"/>
<feature type="domain" description="SMP-LTD" evidence="11">
    <location>
        <begin position="59"/>
        <end position="322"/>
    </location>
</feature>
<comment type="subcellular location">
    <subcellularLocation>
        <location evidence="1">Endoplasmic reticulum membrane</location>
    </subcellularLocation>
</comment>
<name>L2GVX2_VAVCU</name>
<evidence type="ECO:0000256" key="6">
    <source>
        <dbReference type="ARBA" id="ARBA00023055"/>
    </source>
</evidence>
<dbReference type="GO" id="GO:0005789">
    <property type="term" value="C:endoplasmic reticulum membrane"/>
    <property type="evidence" value="ECO:0007669"/>
    <property type="project" value="UniProtKB-SubCell"/>
</dbReference>
<evidence type="ECO:0000256" key="4">
    <source>
        <dbReference type="ARBA" id="ARBA00022824"/>
    </source>
</evidence>
<evidence type="ECO:0000256" key="8">
    <source>
        <dbReference type="ARBA" id="ARBA00023136"/>
    </source>
</evidence>
<evidence type="ECO:0000256" key="7">
    <source>
        <dbReference type="ARBA" id="ARBA00023121"/>
    </source>
</evidence>
<dbReference type="HOGENOM" id="CLU_013159_0_0_1"/>
<keyword evidence="5" id="KW-1133">Transmembrane helix</keyword>
<reference evidence="13" key="1">
    <citation type="submission" date="2011-03" db="EMBL/GenBank/DDBJ databases">
        <title>The genome sequence of Vavraia culicis strain floridensis.</title>
        <authorList>
            <consortium name="The Broad Institute Genome Sequencing Platform"/>
            <person name="Cuomo C."/>
            <person name="Becnel J."/>
            <person name="Sanscrainte N."/>
            <person name="Young S.K."/>
            <person name="Zeng Q."/>
            <person name="Gargeya S."/>
            <person name="Fitzgerald M."/>
            <person name="Haas B."/>
            <person name="Abouelleil A."/>
            <person name="Alvarado L."/>
            <person name="Arachchi H.M."/>
            <person name="Berlin A."/>
            <person name="Chapman S.B."/>
            <person name="Gearin G."/>
            <person name="Goldberg J."/>
            <person name="Griggs A."/>
            <person name="Gujja S."/>
            <person name="Hansen M."/>
            <person name="Heiman D."/>
            <person name="Howarth C."/>
            <person name="Larimer J."/>
            <person name="Lui A."/>
            <person name="MacDonald P.J.P."/>
            <person name="McCowen C."/>
            <person name="Montmayeur A."/>
            <person name="Murphy C."/>
            <person name="Neiman D."/>
            <person name="Pearson M."/>
            <person name="Priest M."/>
            <person name="Roberts A."/>
            <person name="Saif S."/>
            <person name="Shea T."/>
            <person name="Sisk P."/>
            <person name="Stolte C."/>
            <person name="Sykes S."/>
            <person name="Wortman J."/>
            <person name="Nusbaum C."/>
            <person name="Birren B."/>
        </authorList>
    </citation>
    <scope>NUCLEOTIDE SEQUENCE [LARGE SCALE GENOMIC DNA]</scope>
    <source>
        <strain evidence="13">floridensis</strain>
    </source>
</reference>
<evidence type="ECO:0000259" key="11">
    <source>
        <dbReference type="PROSITE" id="PS51847"/>
    </source>
</evidence>
<keyword evidence="13" id="KW-1185">Reference proteome</keyword>
<evidence type="ECO:0000313" key="13">
    <source>
        <dbReference type="Proteomes" id="UP000011081"/>
    </source>
</evidence>
<keyword evidence="4" id="KW-0256">Endoplasmic reticulum</keyword>
<sequence length="995" mass="114944">MFLLLLLSYILGLTASPFIIERILRTFSKNRKRITINRPIGKRSISSNQSSIIEASQHVCTDVAWFNLLMQRLWVELSVSYAHKDRMCRGLMRRMASMRTKRILSDLVIEDIKISPEAPVIGNVRVIDDEQCALLMKKMKKGRNARRKIDELIESNLTVLKNELNRYFDERSARVDHASIQGTVREDADTLSDSFLELDGTKDETFVFDRVHTILDVEYNGETKFFLTVNLLKKLKVNAVCTLGRFSGKVLCNIPSISSNTRWELSFLSDPQFTVTVKAFLSTTTGENIYFEGVVSSILKKVLKYGLMTKMLFPNFYQFPLPMVSPSLKFVNHSVPIFSNADYQSWCKDVANKIRLYMTMNYKAIKRRAHYVLLRNSSYINNSTDRIYLAELIFDKDAVRSILSDRYGNGSETGNAIVCDGKNDGKRVVQSGVANRMRLDEFTEPDGGRSNSVRSRTSGEDKEEDDLEKGSTQNGAKTDDESCYSTTSTFKAECRTRGCERLGKQTGVGKSSQTGEMAVSEHMSENKKYKMLREKMRIGDEDILLLMDFYELDVFGAMYKNFLYFKEIEEISGRVSRVRLYFQNECYDYIRIVEEDTMFFQRSDQREPEFMAVHVYNGKVQLYYYLTNRSFFISQEDVSKMHACFFEKREHEVRNTNNDKIDRLNVDDLVQRIEGIRETNTNYVEKSILLELEKNELVDVLGNTSLRLKLFGMCASVVTSKQISTNLKVYLVRYKDVECMVLNYTDPEVLVDTILTNENSTVVYNIKDFETTRCMYISYTEDLEAHLHDYFLPSLMFRMRMLSYSKNKSLFESVYNKSLEYRFPVETGSIIFLEVHSEITDEFYVTITADRRKIVNNLKIVTASNAQFLFSLKGRNKIKIGIRPKTPRNRKLYVNLAQHPVHMVKNELVIECVTSLAGNSSKYVKFDADCDNRMIWDLEGGKDVKYLLSNDRHSSVIKGFGVLYCQNQCYRLEITNEGIKERNVKLLIGVTPSKL</sequence>
<accession>L2GVX2</accession>
<feature type="chain" id="PRO_5013017214" description="SMP-LTD domain-containing protein" evidence="10">
    <location>
        <begin position="16"/>
        <end position="995"/>
    </location>
</feature>
<evidence type="ECO:0000256" key="10">
    <source>
        <dbReference type="SAM" id="SignalP"/>
    </source>
</evidence>
<proteinExistence type="predicted"/>
<dbReference type="GeneID" id="19878956"/>
<dbReference type="PROSITE" id="PS51847">
    <property type="entry name" value="SMP"/>
    <property type="match status" value="1"/>
</dbReference>